<dbReference type="Pfam" id="PF25000">
    <property type="entry name" value="DUF7779"/>
    <property type="match status" value="1"/>
</dbReference>
<name>A0ABR1STI2_9PEZI</name>
<proteinExistence type="predicted"/>
<accession>A0ABR1STI2</accession>
<dbReference type="Pfam" id="PF13424">
    <property type="entry name" value="TPR_12"/>
    <property type="match status" value="1"/>
</dbReference>
<dbReference type="EMBL" id="JAQQWI010000002">
    <property type="protein sequence ID" value="KAK8037632.1"/>
    <property type="molecule type" value="Genomic_DNA"/>
</dbReference>
<dbReference type="PROSITE" id="PS50005">
    <property type="entry name" value="TPR"/>
    <property type="match status" value="1"/>
</dbReference>
<keyword evidence="6" id="KW-1185">Reference proteome</keyword>
<evidence type="ECO:0000259" key="4">
    <source>
        <dbReference type="Pfam" id="PF25000"/>
    </source>
</evidence>
<feature type="region of interest" description="Disordered" evidence="2">
    <location>
        <begin position="1077"/>
        <end position="1096"/>
    </location>
</feature>
<evidence type="ECO:0000256" key="1">
    <source>
        <dbReference type="PROSITE-ProRule" id="PRU00339"/>
    </source>
</evidence>
<dbReference type="SMART" id="SM00028">
    <property type="entry name" value="TPR"/>
    <property type="match status" value="3"/>
</dbReference>
<feature type="compositionally biased region" description="Basic and acidic residues" evidence="2">
    <location>
        <begin position="1082"/>
        <end position="1091"/>
    </location>
</feature>
<organism evidence="5 6">
    <name type="scientific">Apiospora marii</name>
    <dbReference type="NCBI Taxonomy" id="335849"/>
    <lineage>
        <taxon>Eukaryota</taxon>
        <taxon>Fungi</taxon>
        <taxon>Dikarya</taxon>
        <taxon>Ascomycota</taxon>
        <taxon>Pezizomycotina</taxon>
        <taxon>Sordariomycetes</taxon>
        <taxon>Xylariomycetidae</taxon>
        <taxon>Amphisphaeriales</taxon>
        <taxon>Apiosporaceae</taxon>
        <taxon>Apiospora</taxon>
    </lineage>
</organism>
<dbReference type="InterPro" id="IPR027417">
    <property type="entry name" value="P-loop_NTPase"/>
</dbReference>
<feature type="repeat" description="TPR" evidence="1">
    <location>
        <begin position="862"/>
        <end position="895"/>
    </location>
</feature>
<comment type="caution">
    <text evidence="5">The sequence shown here is derived from an EMBL/GenBank/DDBJ whole genome shotgun (WGS) entry which is preliminary data.</text>
</comment>
<reference evidence="5 6" key="1">
    <citation type="submission" date="2023-01" db="EMBL/GenBank/DDBJ databases">
        <title>Analysis of 21 Apiospora genomes using comparative genomics revels a genus with tremendous synthesis potential of carbohydrate active enzymes and secondary metabolites.</title>
        <authorList>
            <person name="Sorensen T."/>
        </authorList>
    </citation>
    <scope>NUCLEOTIDE SEQUENCE [LARGE SCALE GENOMIC DNA]</scope>
    <source>
        <strain evidence="5 6">CBS 20057</strain>
    </source>
</reference>
<dbReference type="PANTHER" id="PTHR47691:SF3">
    <property type="entry name" value="HTH-TYPE TRANSCRIPTIONAL REGULATOR RV0890C-RELATED"/>
    <property type="match status" value="1"/>
</dbReference>
<dbReference type="PANTHER" id="PTHR47691">
    <property type="entry name" value="REGULATOR-RELATED"/>
    <property type="match status" value="1"/>
</dbReference>
<evidence type="ECO:0000259" key="3">
    <source>
        <dbReference type="Pfam" id="PF00931"/>
    </source>
</evidence>
<evidence type="ECO:0000313" key="5">
    <source>
        <dbReference type="EMBL" id="KAK8037632.1"/>
    </source>
</evidence>
<sequence length="1114" mass="125144">MPSINKNHMLIGNFAAEPTFEFSEGGTNVGRHHDVAGDKVKPWKDIVNYSGQGNAERSTVLLLPGTQQYLDQGGRAPSIEPTCVYLSEYQWADTFRRFTIRALNPDRSILTTQYQERGYQGPDEKHPDISAERWEEALKRCEKSIDPSDFKIVSQFDSPEKLIIGISDVQASQNQEVSSLKSLLWQVHETQLTCKDALAAFAVMMSPRNVATGLIWGLIYLVIKLSSPAEETAKNLKTMLGEIRRQLAILQKRSSTVGLDDRTELRRTFVDIFENLIYFWRDCIVYLRKFPPETEEWTHVETSFKETMLKLDRANKYLETLFGPTLKPLSTADASLSSQTVKDDPSLFPVNMVPESHTKVFVGREDTLDDMESVLGIEVGCKTSLRVYVLWGIGGVGKTQLAREFSYSHRAKFEAILWVGAETQQSLKIGFTNIGIELGLPEVKVDGDTTYNLTLVQRWLRATNRPWLLILDNVEKYTDVSNFLPKCGAVIVTTRYQSQAELFPNSQIIPKVPPVSKLSPSSAESLFLRLLHSEDAGGISNRDWTIGMFPKEEQSAMQFLLSEVDGLALGIQQLAAIIKQREQIHDTANFARYYRQRLPDLIQDDDGIKGHSLATLWKVAFETIKSQRKKNQRNGNSWIMLGILCCCQPDSIARSLFHLEDDFGAIEELEFCKDEFEVDDAITKLRKVGLIEIEMTNGIISLHRLVQVAFLLQLEHQTLQTVFSAASLLIDNVFPKQIKGRPLHQDWSECQKHVKHGQSLAGIFEKLKVAKLGVKPTENFVSLMRNCAWYLFELGAWGETLDLINIVTNVCKDNDELSHAHLLNSAGMCYFYLNDLVQCRKALTESQRIREANLDPSDEELANTFLNLGNLESAEGKYDEAIADFDKSVGIRKGIAGAEVMLGVCHLTKARALINKKDYDAASGELDASMEVFIQSLGPEGFSVLFVHYTRGNLKLALGDAATAAGKLPEAFELYEEARGSYKLALEMLLERAPTQLKVAAMYFKLGTVEFRFKDYQAALTALNEGLIVARLRNQDGLGEVARNLRRQAQVLDEAAPLDPGSHLFQLADDPDPDCLRGAAESSRRQAEKGRYRVCTSPEEEEDAFNNLVVGFDR</sequence>
<feature type="domain" description="NB-ARC" evidence="3">
    <location>
        <begin position="384"/>
        <end position="501"/>
    </location>
</feature>
<evidence type="ECO:0000256" key="2">
    <source>
        <dbReference type="SAM" id="MobiDB-lite"/>
    </source>
</evidence>
<dbReference type="Gene3D" id="1.25.40.10">
    <property type="entry name" value="Tetratricopeptide repeat domain"/>
    <property type="match status" value="1"/>
</dbReference>
<feature type="domain" description="DUF7779" evidence="4">
    <location>
        <begin position="637"/>
        <end position="717"/>
    </location>
</feature>
<protein>
    <submittedName>
        <fullName evidence="5">TPR-like protein</fullName>
    </submittedName>
</protein>
<dbReference type="InterPro" id="IPR002182">
    <property type="entry name" value="NB-ARC"/>
</dbReference>
<gene>
    <name evidence="5" type="ORF">PG991_000978</name>
</gene>
<dbReference type="InterPro" id="IPR019734">
    <property type="entry name" value="TPR_rpt"/>
</dbReference>
<keyword evidence="1" id="KW-0802">TPR repeat</keyword>
<dbReference type="InterPro" id="IPR011990">
    <property type="entry name" value="TPR-like_helical_dom_sf"/>
</dbReference>
<dbReference type="Gene3D" id="3.40.50.300">
    <property type="entry name" value="P-loop containing nucleotide triphosphate hydrolases"/>
    <property type="match status" value="1"/>
</dbReference>
<dbReference type="Proteomes" id="UP001396898">
    <property type="component" value="Unassembled WGS sequence"/>
</dbReference>
<dbReference type="SUPFAM" id="SSF48452">
    <property type="entry name" value="TPR-like"/>
    <property type="match status" value="1"/>
</dbReference>
<dbReference type="SUPFAM" id="SSF52540">
    <property type="entry name" value="P-loop containing nucleoside triphosphate hydrolases"/>
    <property type="match status" value="1"/>
</dbReference>
<dbReference type="InterPro" id="IPR056681">
    <property type="entry name" value="DUF7779"/>
</dbReference>
<evidence type="ECO:0000313" key="6">
    <source>
        <dbReference type="Proteomes" id="UP001396898"/>
    </source>
</evidence>
<dbReference type="Pfam" id="PF00931">
    <property type="entry name" value="NB-ARC"/>
    <property type="match status" value="1"/>
</dbReference>